<evidence type="ECO:0000313" key="3">
    <source>
        <dbReference type="Proteomes" id="UP000071561"/>
    </source>
</evidence>
<keyword evidence="1" id="KW-0472">Membrane</keyword>
<sequence>MGKQQEHGVNQAPYRVYSLIEFQRLGRLGIWPGANVEGIGYVHQGRPIPKYISVYASKWTKGTQPKRTSLLDKVNSGVLYGGIAAGISEHGKFGSIALRYKGGFNPVYYRYSPKLGAGYRGGSRAAIETFQISGNGGVGHVVGNTIAVAGMGISFYVGVDSYMKDDNAGVRKAIVDIIMTRVGMMSPIGFVISSVYFLIDPLDPNSRNSETRNQEITPIDNLSVDKKIMTPDEQAAMKMRQLNKIERPIIKRKF</sequence>
<dbReference type="PATRIC" id="fig|188932.3.peg.468"/>
<keyword evidence="1" id="KW-1133">Transmembrane helix</keyword>
<dbReference type="EMBL" id="CP014504">
    <property type="protein sequence ID" value="AMP97416.1"/>
    <property type="molecule type" value="Genomic_DNA"/>
</dbReference>
<reference evidence="2 3" key="1">
    <citation type="submission" date="2016-03" db="EMBL/GenBank/DDBJ databases">
        <title>Complete genome sequence of Pedobacter cryoconitis PAMC 27485.</title>
        <authorList>
            <person name="Lee J."/>
            <person name="Kim O.-S."/>
        </authorList>
    </citation>
    <scope>NUCLEOTIDE SEQUENCE [LARGE SCALE GENOMIC DNA]</scope>
    <source>
        <strain evidence="2 3">PAMC 27485</strain>
    </source>
</reference>
<keyword evidence="1" id="KW-0812">Transmembrane</keyword>
<keyword evidence="3" id="KW-1185">Reference proteome</keyword>
<dbReference type="AlphaFoldDB" id="A0A127V7Z3"/>
<protein>
    <submittedName>
        <fullName evidence="2">Uncharacterized protein</fullName>
    </submittedName>
</protein>
<feature type="transmembrane region" description="Helical" evidence="1">
    <location>
        <begin position="178"/>
        <end position="199"/>
    </location>
</feature>
<evidence type="ECO:0000256" key="1">
    <source>
        <dbReference type="SAM" id="Phobius"/>
    </source>
</evidence>
<organism evidence="2 3">
    <name type="scientific">Pedobacter cryoconitis</name>
    <dbReference type="NCBI Taxonomy" id="188932"/>
    <lineage>
        <taxon>Bacteria</taxon>
        <taxon>Pseudomonadati</taxon>
        <taxon>Bacteroidota</taxon>
        <taxon>Sphingobacteriia</taxon>
        <taxon>Sphingobacteriales</taxon>
        <taxon>Sphingobacteriaceae</taxon>
        <taxon>Pedobacter</taxon>
    </lineage>
</organism>
<dbReference type="KEGG" id="pcm:AY601_0460"/>
<proteinExistence type="predicted"/>
<evidence type="ECO:0000313" key="2">
    <source>
        <dbReference type="EMBL" id="AMP97416.1"/>
    </source>
</evidence>
<dbReference type="RefSeq" id="WP_068395837.1">
    <property type="nucleotide sequence ID" value="NZ_CP014504.1"/>
</dbReference>
<accession>A0A127V7Z3</accession>
<gene>
    <name evidence="2" type="ORF">AY601_0460</name>
</gene>
<dbReference type="OrthoDB" id="123603at117747"/>
<name>A0A127V7Z3_9SPHI</name>
<feature type="transmembrane region" description="Helical" evidence="1">
    <location>
        <begin position="137"/>
        <end position="157"/>
    </location>
</feature>
<dbReference type="Proteomes" id="UP000071561">
    <property type="component" value="Chromosome"/>
</dbReference>